<protein>
    <submittedName>
        <fullName evidence="2">Cuticle protein</fullName>
    </submittedName>
</protein>
<evidence type="ECO:0000313" key="2">
    <source>
        <dbReference type="EMBL" id="KAG7155692.1"/>
    </source>
</evidence>
<dbReference type="Proteomes" id="UP000747542">
    <property type="component" value="Unassembled WGS sequence"/>
</dbReference>
<evidence type="ECO:0000313" key="3">
    <source>
        <dbReference type="Proteomes" id="UP000747542"/>
    </source>
</evidence>
<dbReference type="AlphaFoldDB" id="A0A8J5MLK3"/>
<reference evidence="2" key="1">
    <citation type="journal article" date="2021" name="Sci. Adv.">
        <title>The American lobster genome reveals insights on longevity, neural, and immune adaptations.</title>
        <authorList>
            <person name="Polinski J.M."/>
            <person name="Zimin A.V."/>
            <person name="Clark K.F."/>
            <person name="Kohn A.B."/>
            <person name="Sadowski N."/>
            <person name="Timp W."/>
            <person name="Ptitsyn A."/>
            <person name="Khanna P."/>
            <person name="Romanova D.Y."/>
            <person name="Williams P."/>
            <person name="Greenwood S.J."/>
            <person name="Moroz L.L."/>
            <person name="Walt D.R."/>
            <person name="Bodnar A.G."/>
        </authorList>
    </citation>
    <scope>NUCLEOTIDE SEQUENCE</scope>
    <source>
        <strain evidence="2">GMGI-L3</strain>
    </source>
</reference>
<gene>
    <name evidence="2" type="ORF">Hamer_G032220</name>
</gene>
<accession>A0A8J5MLK3</accession>
<dbReference type="EMBL" id="JAHLQT010041040">
    <property type="protein sequence ID" value="KAG7155692.1"/>
    <property type="molecule type" value="Genomic_DNA"/>
</dbReference>
<feature type="compositionally biased region" description="Low complexity" evidence="1">
    <location>
        <begin position="193"/>
        <end position="205"/>
    </location>
</feature>
<evidence type="ECO:0000256" key="1">
    <source>
        <dbReference type="SAM" id="MobiDB-lite"/>
    </source>
</evidence>
<proteinExistence type="predicted"/>
<organism evidence="2 3">
    <name type="scientific">Homarus americanus</name>
    <name type="common">American lobster</name>
    <dbReference type="NCBI Taxonomy" id="6706"/>
    <lineage>
        <taxon>Eukaryota</taxon>
        <taxon>Metazoa</taxon>
        <taxon>Ecdysozoa</taxon>
        <taxon>Arthropoda</taxon>
        <taxon>Crustacea</taxon>
        <taxon>Multicrustacea</taxon>
        <taxon>Malacostraca</taxon>
        <taxon>Eumalacostraca</taxon>
        <taxon>Eucarida</taxon>
        <taxon>Decapoda</taxon>
        <taxon>Pleocyemata</taxon>
        <taxon>Astacidea</taxon>
        <taxon>Nephropoidea</taxon>
        <taxon>Nephropidae</taxon>
        <taxon>Homarus</taxon>
    </lineage>
</organism>
<feature type="region of interest" description="Disordered" evidence="1">
    <location>
        <begin position="169"/>
        <end position="205"/>
    </location>
</feature>
<sequence length="205" mass="22271">MDQLLCHKNMDQLPWTGYHEAVIMDQLLCHSYYGSISMDRLRSSYHGSVTCHGYYGSITMTEVGPVCLTGSSGCQAPGGYEAPQQSYTSSGSVVPIVKDDRQGPDADGNYLNSSRLVTASVVRSRAPPWGDWRRGSPRRMGVSSNSDGSPGIFNFVADAAGYKVQSDLLPTPHPLPAHAIADRVRPSARSRRTPTPVRRPSPGYN</sequence>
<name>A0A8J5MLK3_HOMAM</name>
<keyword evidence="3" id="KW-1185">Reference proteome</keyword>
<comment type="caution">
    <text evidence="2">The sequence shown here is derived from an EMBL/GenBank/DDBJ whole genome shotgun (WGS) entry which is preliminary data.</text>
</comment>